<dbReference type="InterPro" id="IPR036305">
    <property type="entry name" value="RGS_sf"/>
</dbReference>
<feature type="compositionally biased region" description="Polar residues" evidence="1">
    <location>
        <begin position="342"/>
        <end position="356"/>
    </location>
</feature>
<dbReference type="Pfam" id="PF25889">
    <property type="entry name" value="WHD_Fungal_DR"/>
    <property type="match status" value="1"/>
</dbReference>
<dbReference type="AlphaFoldDB" id="A0AAF0DR63"/>
<feature type="compositionally biased region" description="Low complexity" evidence="1">
    <location>
        <begin position="505"/>
        <end position="534"/>
    </location>
</feature>
<name>A0AAF0DR63_9BASI</name>
<evidence type="ECO:0000259" key="2">
    <source>
        <dbReference type="PROSITE" id="PS50132"/>
    </source>
</evidence>
<feature type="region of interest" description="Disordered" evidence="1">
    <location>
        <begin position="386"/>
        <end position="433"/>
    </location>
</feature>
<feature type="compositionally biased region" description="Pro residues" evidence="1">
    <location>
        <begin position="412"/>
        <end position="426"/>
    </location>
</feature>
<keyword evidence="4" id="KW-1185">Reference proteome</keyword>
<dbReference type="InterPro" id="IPR058855">
    <property type="entry name" value="RGS1/SST2-like_Fungal-DR"/>
</dbReference>
<reference evidence="3" key="1">
    <citation type="submission" date="2023-03" db="EMBL/GenBank/DDBJ databases">
        <title>Mating type loci evolution in Malassezia.</title>
        <authorList>
            <person name="Coelho M.A."/>
        </authorList>
    </citation>
    <scope>NUCLEOTIDE SEQUENCE</scope>
    <source>
        <strain evidence="3">CBS 14135</strain>
    </source>
</reference>
<gene>
    <name evidence="3" type="primary">SST2</name>
    <name evidence="3" type="ORF">MBRA1_001113</name>
</gene>
<dbReference type="Gene3D" id="1.10.167.10">
    <property type="entry name" value="Regulator of G-protein Signalling 4, domain 2"/>
    <property type="match status" value="1"/>
</dbReference>
<feature type="region of interest" description="Disordered" evidence="1">
    <location>
        <begin position="1"/>
        <end position="37"/>
    </location>
</feature>
<dbReference type="Proteomes" id="UP001216638">
    <property type="component" value="Chromosome 1"/>
</dbReference>
<evidence type="ECO:0000256" key="1">
    <source>
        <dbReference type="SAM" id="MobiDB-lite"/>
    </source>
</evidence>
<dbReference type="EMBL" id="CP119951">
    <property type="protein sequence ID" value="WFC94483.1"/>
    <property type="molecule type" value="Genomic_DNA"/>
</dbReference>
<dbReference type="InterPro" id="IPR016137">
    <property type="entry name" value="RGS"/>
</dbReference>
<evidence type="ECO:0000313" key="4">
    <source>
        <dbReference type="Proteomes" id="UP001216638"/>
    </source>
</evidence>
<accession>A0AAF0DR63</accession>
<proteinExistence type="predicted"/>
<dbReference type="InterPro" id="IPR044926">
    <property type="entry name" value="RGS_subdomain_2"/>
</dbReference>
<protein>
    <submittedName>
        <fullName evidence="3">AMSH/STAMBP protein ubiquitin specific-protease</fullName>
    </submittedName>
</protein>
<dbReference type="PROSITE" id="PS50132">
    <property type="entry name" value="RGS"/>
    <property type="match status" value="1"/>
</dbReference>
<evidence type="ECO:0000313" key="3">
    <source>
        <dbReference type="EMBL" id="WFC94483.1"/>
    </source>
</evidence>
<feature type="domain" description="RGS" evidence="2">
    <location>
        <begin position="541"/>
        <end position="578"/>
    </location>
</feature>
<feature type="region of interest" description="Disordered" evidence="1">
    <location>
        <begin position="450"/>
        <end position="538"/>
    </location>
</feature>
<feature type="region of interest" description="Disordered" evidence="1">
    <location>
        <begin position="342"/>
        <end position="361"/>
    </location>
</feature>
<dbReference type="SUPFAM" id="SSF48097">
    <property type="entry name" value="Regulator of G-protein signaling, RGS"/>
    <property type="match status" value="1"/>
</dbReference>
<sequence length="713" mass="77001">MASAPANDAPPSEPTSPLPNADDPKTSIPPPGGPAAVQSNEQWMMRLNREGLPICKDLHGLYTTMLISLSDRWPDWRYSMAFVLAAAVQRMQALQFVQIVRDSAGGMQNMLSLSQIKTSFIMSSETAWRICHAFVDACLLERLPRTDGEVYAPTPKGLHIVDRFVTRHGIATRSVSNLLNVHEVCDKMLFLERDEQDDVMLSDAVVRIVFHRLVGLGPDRTEPSALGVAMEPTQAIDDSGALYMTARFPSTDALSWLVNYTTLVSMDEAAVLLAHMVRLGWLEPELHLAPEQSNRVAVVRIEDPTLSNNEARQGEFVEGEIYHVTEKGASVAWHFDWDEAALSNSAPPRPPTSMSDAQKAHNMHAVSPRIDTAELYNEYTNYGPYSQERAVSPSQSPLKHLSPYMGMSPLPNTSPLPSDVPLPKPSPHATSVPLSNAQDTAQVQVGSFQTGLGLGLGPRAEEVPSAPQPTPPRAASPMRRDAEPTEAPTAIPQEASATAPGLDNATVAPASRSSVPSAAPSSASQSVPAPARSATAHDPRSLASILHTPNLRRAFAAFLSAGNNETMLQFWCEVEWFRHDCRVASSGTAPAPPLDDVVAELPARTPVASAADGPTQRSALRPVLEDRARARLSPFLTPDAAQALQVDVAPLAQAFRAYTSPATRATAGSSEAARENEVQLAQLLMQCATAQKQVFALLAERPRRQFLAARGEL</sequence>
<organism evidence="3 4">
    <name type="scientific">Malassezia brasiliensis</name>
    <dbReference type="NCBI Taxonomy" id="1821822"/>
    <lineage>
        <taxon>Eukaryota</taxon>
        <taxon>Fungi</taxon>
        <taxon>Dikarya</taxon>
        <taxon>Basidiomycota</taxon>
        <taxon>Ustilaginomycotina</taxon>
        <taxon>Malasseziomycetes</taxon>
        <taxon>Malasseziales</taxon>
        <taxon>Malasseziaceae</taxon>
        <taxon>Malassezia</taxon>
    </lineage>
</organism>